<name>A0A2A3E002_APICC</name>
<feature type="region of interest" description="Disordered" evidence="1">
    <location>
        <begin position="56"/>
        <end position="100"/>
    </location>
</feature>
<keyword evidence="3" id="KW-1185">Reference proteome</keyword>
<protein>
    <submittedName>
        <fullName evidence="2">Uncharacterized protein</fullName>
    </submittedName>
</protein>
<sequence>MVLQQEKQDQQQKTGSATNAKKRSGKRIANNSEKTKEAFLKIVSPVAEKLIVKHIKKISSNTRRNGRSKGPYDSPRLLKTERSWFRGQCPGEKMSTSDNI</sequence>
<evidence type="ECO:0000256" key="1">
    <source>
        <dbReference type="SAM" id="MobiDB-lite"/>
    </source>
</evidence>
<gene>
    <name evidence="2" type="ORF">APICC_02131</name>
</gene>
<evidence type="ECO:0000313" key="2">
    <source>
        <dbReference type="EMBL" id="PBC25077.1"/>
    </source>
</evidence>
<evidence type="ECO:0000313" key="3">
    <source>
        <dbReference type="Proteomes" id="UP000242457"/>
    </source>
</evidence>
<dbReference type="EMBL" id="KZ288559">
    <property type="protein sequence ID" value="PBC25077.1"/>
    <property type="molecule type" value="Genomic_DNA"/>
</dbReference>
<dbReference type="Proteomes" id="UP000242457">
    <property type="component" value="Unassembled WGS sequence"/>
</dbReference>
<feature type="compositionally biased region" description="Basic and acidic residues" evidence="1">
    <location>
        <begin position="1"/>
        <end position="10"/>
    </location>
</feature>
<feature type="region of interest" description="Disordered" evidence="1">
    <location>
        <begin position="1"/>
        <end position="36"/>
    </location>
</feature>
<dbReference type="OrthoDB" id="7699172at2759"/>
<organism evidence="2 3">
    <name type="scientific">Apis cerana cerana</name>
    <name type="common">Oriental honeybee</name>
    <dbReference type="NCBI Taxonomy" id="94128"/>
    <lineage>
        <taxon>Eukaryota</taxon>
        <taxon>Metazoa</taxon>
        <taxon>Ecdysozoa</taxon>
        <taxon>Arthropoda</taxon>
        <taxon>Hexapoda</taxon>
        <taxon>Insecta</taxon>
        <taxon>Pterygota</taxon>
        <taxon>Neoptera</taxon>
        <taxon>Endopterygota</taxon>
        <taxon>Hymenoptera</taxon>
        <taxon>Apocrita</taxon>
        <taxon>Aculeata</taxon>
        <taxon>Apoidea</taxon>
        <taxon>Anthophila</taxon>
        <taxon>Apidae</taxon>
        <taxon>Apis</taxon>
    </lineage>
</organism>
<reference evidence="2 3" key="1">
    <citation type="submission" date="2014-07" db="EMBL/GenBank/DDBJ databases">
        <title>Genomic and transcriptomic analysis on Apis cerana provide comprehensive insights into honey bee biology.</title>
        <authorList>
            <person name="Diao Q."/>
            <person name="Sun L."/>
            <person name="Zheng H."/>
            <person name="Zheng H."/>
            <person name="Xu S."/>
            <person name="Wang S."/>
            <person name="Zeng Z."/>
            <person name="Hu F."/>
            <person name="Su S."/>
            <person name="Wu J."/>
        </authorList>
    </citation>
    <scope>NUCLEOTIDE SEQUENCE [LARGE SCALE GENOMIC DNA]</scope>
    <source>
        <tissue evidence="2">Pupae without intestine</tissue>
    </source>
</reference>
<dbReference type="AlphaFoldDB" id="A0A2A3E002"/>
<accession>A0A2A3E002</accession>
<proteinExistence type="predicted"/>